<dbReference type="AlphaFoldDB" id="A0A8J4B4D2"/>
<feature type="compositionally biased region" description="Low complexity" evidence="1">
    <location>
        <begin position="87"/>
        <end position="98"/>
    </location>
</feature>
<evidence type="ECO:0000256" key="1">
    <source>
        <dbReference type="SAM" id="MobiDB-lite"/>
    </source>
</evidence>
<name>A0A8J4B4D2_9CHLO</name>
<comment type="caution">
    <text evidence="2">The sequence shown here is derived from an EMBL/GenBank/DDBJ whole genome shotgun (WGS) entry which is preliminary data.</text>
</comment>
<sequence length="107" mass="11258">MSSCQRQRQQQAAALAAGGEASGLPGRRLPTWTCSRHQSQPRLGSGSEQVRRTVLPQWLGGGSGSGPAPRMDLRLQPKPASRPGPGPVVARPVLSQLQQPPPDPLPA</sequence>
<dbReference type="Proteomes" id="UP000747399">
    <property type="component" value="Unassembled WGS sequence"/>
</dbReference>
<feature type="region of interest" description="Disordered" evidence="1">
    <location>
        <begin position="1"/>
        <end position="107"/>
    </location>
</feature>
<gene>
    <name evidence="2" type="ORF">Vafri_9070</name>
</gene>
<organism evidence="2 3">
    <name type="scientific">Volvox africanus</name>
    <dbReference type="NCBI Taxonomy" id="51714"/>
    <lineage>
        <taxon>Eukaryota</taxon>
        <taxon>Viridiplantae</taxon>
        <taxon>Chlorophyta</taxon>
        <taxon>core chlorophytes</taxon>
        <taxon>Chlorophyceae</taxon>
        <taxon>CS clade</taxon>
        <taxon>Chlamydomonadales</taxon>
        <taxon>Volvocaceae</taxon>
        <taxon>Volvox</taxon>
    </lineage>
</organism>
<protein>
    <submittedName>
        <fullName evidence="2">Uncharacterized protein</fullName>
    </submittedName>
</protein>
<evidence type="ECO:0000313" key="3">
    <source>
        <dbReference type="Proteomes" id="UP000747399"/>
    </source>
</evidence>
<feature type="compositionally biased region" description="Polar residues" evidence="1">
    <location>
        <begin position="32"/>
        <end position="48"/>
    </location>
</feature>
<accession>A0A8J4B4D2</accession>
<proteinExistence type="predicted"/>
<evidence type="ECO:0000313" key="2">
    <source>
        <dbReference type="EMBL" id="GIL53479.1"/>
    </source>
</evidence>
<feature type="compositionally biased region" description="Low complexity" evidence="1">
    <location>
        <begin position="1"/>
        <end position="17"/>
    </location>
</feature>
<reference evidence="2" key="1">
    <citation type="journal article" date="2021" name="Proc. Natl. Acad. Sci. U.S.A.">
        <title>Three genomes in the algal genus Volvox reveal the fate of a haploid sex-determining region after a transition to homothallism.</title>
        <authorList>
            <person name="Yamamoto K."/>
            <person name="Hamaji T."/>
            <person name="Kawai-Toyooka H."/>
            <person name="Matsuzaki R."/>
            <person name="Takahashi F."/>
            <person name="Nishimura Y."/>
            <person name="Kawachi M."/>
            <person name="Noguchi H."/>
            <person name="Minakuchi Y."/>
            <person name="Umen J.G."/>
            <person name="Toyoda A."/>
            <person name="Nozaki H."/>
        </authorList>
    </citation>
    <scope>NUCLEOTIDE SEQUENCE</scope>
    <source>
        <strain evidence="2">NIES-3780</strain>
    </source>
</reference>
<dbReference type="EMBL" id="BNCO01000015">
    <property type="protein sequence ID" value="GIL53479.1"/>
    <property type="molecule type" value="Genomic_DNA"/>
</dbReference>
<keyword evidence="3" id="KW-1185">Reference proteome</keyword>